<evidence type="ECO:0008006" key="3">
    <source>
        <dbReference type="Google" id="ProtNLM"/>
    </source>
</evidence>
<protein>
    <recommendedName>
        <fullName evidence="3">Transposase Tc1-like domain-containing protein</fullName>
    </recommendedName>
</protein>
<sequence>MRSQYTTRQLIARRFKTDHFHKGLKIISSSMAPKEANEGNSQDCGRYEEMCAKVDTKVSYGRQGGNTRTEKVSVRTVQHCLHDDFEFHRRRALKKQLITPRQQEFRVAFATKYLQCDMAKWQQVLWSDKAVFTVS</sequence>
<dbReference type="EMBL" id="VSRR010005950">
    <property type="protein sequence ID" value="MPC43701.1"/>
    <property type="molecule type" value="Genomic_DNA"/>
</dbReference>
<comment type="caution">
    <text evidence="1">The sequence shown here is derived from an EMBL/GenBank/DDBJ whole genome shotgun (WGS) entry which is preliminary data.</text>
</comment>
<evidence type="ECO:0000313" key="2">
    <source>
        <dbReference type="Proteomes" id="UP000324222"/>
    </source>
</evidence>
<reference evidence="1 2" key="1">
    <citation type="submission" date="2019-05" db="EMBL/GenBank/DDBJ databases">
        <title>Another draft genome of Portunus trituberculatus and its Hox gene families provides insights of decapod evolution.</title>
        <authorList>
            <person name="Jeong J.-H."/>
            <person name="Song I."/>
            <person name="Kim S."/>
            <person name="Choi T."/>
            <person name="Kim D."/>
            <person name="Ryu S."/>
            <person name="Kim W."/>
        </authorList>
    </citation>
    <scope>NUCLEOTIDE SEQUENCE [LARGE SCALE GENOMIC DNA]</scope>
    <source>
        <tissue evidence="1">Muscle</tissue>
    </source>
</reference>
<dbReference type="Proteomes" id="UP000324222">
    <property type="component" value="Unassembled WGS sequence"/>
</dbReference>
<accession>A0A5B7F945</accession>
<organism evidence="1 2">
    <name type="scientific">Portunus trituberculatus</name>
    <name type="common">Swimming crab</name>
    <name type="synonym">Neptunus trituberculatus</name>
    <dbReference type="NCBI Taxonomy" id="210409"/>
    <lineage>
        <taxon>Eukaryota</taxon>
        <taxon>Metazoa</taxon>
        <taxon>Ecdysozoa</taxon>
        <taxon>Arthropoda</taxon>
        <taxon>Crustacea</taxon>
        <taxon>Multicrustacea</taxon>
        <taxon>Malacostraca</taxon>
        <taxon>Eumalacostraca</taxon>
        <taxon>Eucarida</taxon>
        <taxon>Decapoda</taxon>
        <taxon>Pleocyemata</taxon>
        <taxon>Brachyura</taxon>
        <taxon>Eubrachyura</taxon>
        <taxon>Portunoidea</taxon>
        <taxon>Portunidae</taxon>
        <taxon>Portuninae</taxon>
        <taxon>Portunus</taxon>
    </lineage>
</organism>
<proteinExistence type="predicted"/>
<gene>
    <name evidence="1" type="ORF">E2C01_037353</name>
</gene>
<dbReference type="AlphaFoldDB" id="A0A5B7F945"/>
<evidence type="ECO:0000313" key="1">
    <source>
        <dbReference type="EMBL" id="MPC43701.1"/>
    </source>
</evidence>
<keyword evidence="2" id="KW-1185">Reference proteome</keyword>
<name>A0A5B7F945_PORTR</name>